<dbReference type="RefSeq" id="XP_013176116.1">
    <property type="nucleotide sequence ID" value="XM_013320662.1"/>
</dbReference>
<keyword evidence="2" id="KW-1133">Transmembrane helix</keyword>
<evidence type="ECO:0000256" key="3">
    <source>
        <dbReference type="SAM" id="SignalP"/>
    </source>
</evidence>
<reference evidence="4" key="1">
    <citation type="submission" date="2025-08" db="UniProtKB">
        <authorList>
            <consortium name="RefSeq"/>
        </authorList>
    </citation>
    <scope>IDENTIFICATION</scope>
</reference>
<feature type="transmembrane region" description="Helical" evidence="2">
    <location>
        <begin position="113"/>
        <end position="137"/>
    </location>
</feature>
<keyword evidence="2" id="KW-0812">Transmembrane</keyword>
<gene>
    <name evidence="4" type="primary">LOC106124194</name>
</gene>
<proteinExistence type="predicted"/>
<evidence type="ECO:0000256" key="1">
    <source>
        <dbReference type="SAM" id="MobiDB-lite"/>
    </source>
</evidence>
<dbReference type="KEGG" id="pxu:106124194"/>
<evidence type="ECO:0000313" key="4">
    <source>
        <dbReference type="RefSeq" id="XP_013176116.1"/>
    </source>
</evidence>
<keyword evidence="3" id="KW-0732">Signal</keyword>
<protein>
    <submittedName>
        <fullName evidence="4">Uncharacterized protein LOC106124194 isoform X1</fullName>
    </submittedName>
</protein>
<feature type="chain" id="PRO_5042551143" evidence="3">
    <location>
        <begin position="20"/>
        <end position="227"/>
    </location>
</feature>
<dbReference type="AlphaFoldDB" id="A0AAJ6ZN63"/>
<feature type="signal peptide" evidence="3">
    <location>
        <begin position="1"/>
        <end position="19"/>
    </location>
</feature>
<dbReference type="GeneID" id="106124194"/>
<keyword evidence="2" id="KW-0472">Membrane</keyword>
<dbReference type="Proteomes" id="UP000694872">
    <property type="component" value="Unplaced"/>
</dbReference>
<organism evidence="4">
    <name type="scientific">Papilio xuthus</name>
    <name type="common">Asian swallowtail butterfly</name>
    <dbReference type="NCBI Taxonomy" id="66420"/>
    <lineage>
        <taxon>Eukaryota</taxon>
        <taxon>Metazoa</taxon>
        <taxon>Ecdysozoa</taxon>
        <taxon>Arthropoda</taxon>
        <taxon>Hexapoda</taxon>
        <taxon>Insecta</taxon>
        <taxon>Pterygota</taxon>
        <taxon>Neoptera</taxon>
        <taxon>Endopterygota</taxon>
        <taxon>Lepidoptera</taxon>
        <taxon>Glossata</taxon>
        <taxon>Ditrysia</taxon>
        <taxon>Papilionoidea</taxon>
        <taxon>Papilionidae</taxon>
        <taxon>Papilioninae</taxon>
        <taxon>Papilio</taxon>
    </lineage>
</organism>
<feature type="region of interest" description="Disordered" evidence="1">
    <location>
        <begin position="207"/>
        <end position="227"/>
    </location>
</feature>
<accession>A0AAJ6ZN63</accession>
<sequence length="227" mass="24708">MRAYVYTLALLICCGISTARDGDNNEERNFITSVEDNMESKYEKFVFSAAQWLESINDRQLGSSALGRLLHYNHIKPKLQRPGTGHGAGAEEGRGLKKAAAGMMPLVFHVGAASTWMLVTSLLAAKSLALGLLLLVFKIAVSSAKVASFFTAMKGKQSEHHHDWSWSPHHHHGYERSLSAAAGADVAASHSGWTPHALDWATDTDYRTLPHEGHGEPPNAEASILHT</sequence>
<evidence type="ECO:0000256" key="2">
    <source>
        <dbReference type="SAM" id="Phobius"/>
    </source>
</evidence>
<name>A0AAJ6ZN63_PAPXU</name>